<dbReference type="InterPro" id="IPR025542">
    <property type="entry name" value="YacH"/>
</dbReference>
<gene>
    <name evidence="3" type="ORF">ENP62_03510</name>
    <name evidence="2" type="ORF">ENP94_07845</name>
    <name evidence="4" type="ORF">ENS16_03490</name>
</gene>
<evidence type="ECO:0000259" key="1">
    <source>
        <dbReference type="PROSITE" id="PS50151"/>
    </source>
</evidence>
<feature type="domain" description="UVR" evidence="1">
    <location>
        <begin position="127"/>
        <end position="162"/>
    </location>
</feature>
<dbReference type="GO" id="GO:1990170">
    <property type="term" value="P:stress response to cadmium ion"/>
    <property type="evidence" value="ECO:0007669"/>
    <property type="project" value="TreeGrafter"/>
</dbReference>
<dbReference type="InterPro" id="IPR036876">
    <property type="entry name" value="UVR_dom_sf"/>
</dbReference>
<dbReference type="EMBL" id="DSLG01000008">
    <property type="protein sequence ID" value="HEA87898.1"/>
    <property type="molecule type" value="Genomic_DNA"/>
</dbReference>
<dbReference type="Pfam" id="PF02151">
    <property type="entry name" value="UVR"/>
    <property type="match status" value="1"/>
</dbReference>
<dbReference type="PANTHER" id="PTHR38430">
    <property type="entry name" value="PROTEIN-ARGININE KINASE ACTIVATOR PROTEIN"/>
    <property type="match status" value="1"/>
</dbReference>
<dbReference type="GO" id="GO:1990169">
    <property type="term" value="P:stress response to copper ion"/>
    <property type="evidence" value="ECO:0007669"/>
    <property type="project" value="TreeGrafter"/>
</dbReference>
<dbReference type="InterPro" id="IPR001943">
    <property type="entry name" value="UVR_dom"/>
</dbReference>
<dbReference type="AlphaFoldDB" id="A0A7C1NF53"/>
<protein>
    <recommendedName>
        <fullName evidence="1">UVR domain-containing protein</fullName>
    </recommendedName>
</protein>
<dbReference type="PANTHER" id="PTHR38430:SF1">
    <property type="entry name" value="PROTEIN-ARGININE KINASE ACTIVATOR PROTEIN"/>
    <property type="match status" value="1"/>
</dbReference>
<reference evidence="2" key="1">
    <citation type="journal article" date="2020" name="mSystems">
        <title>Genome- and Community-Level Interaction Insights into Carbon Utilization and Element Cycling Functions of Hydrothermarchaeota in Hydrothermal Sediment.</title>
        <authorList>
            <person name="Zhou Z."/>
            <person name="Liu Y."/>
            <person name="Xu W."/>
            <person name="Pan J."/>
            <person name="Luo Z.H."/>
            <person name="Li M."/>
        </authorList>
    </citation>
    <scope>NUCLEOTIDE SEQUENCE [LARGE SCALE GENOMIC DNA]</scope>
    <source>
        <strain evidence="3">SpSt-236</strain>
        <strain evidence="2">SpSt-265</strain>
        <strain evidence="4">SpSt-465</strain>
    </source>
</reference>
<organism evidence="2">
    <name type="scientific">candidate division WOR-3 bacterium</name>
    <dbReference type="NCBI Taxonomy" id="2052148"/>
    <lineage>
        <taxon>Bacteria</taxon>
        <taxon>Bacteria division WOR-3</taxon>
    </lineage>
</organism>
<dbReference type="Gene3D" id="4.10.860.10">
    <property type="entry name" value="UVR domain"/>
    <property type="match status" value="1"/>
</dbReference>
<sequence>MKICDLCGKREASLSVRQLDKEGRATELAICAECAKKRGFTSVEDLKKNAAEILAELKAKVGEQDETTVCPRCKLSYADFKKSGRLGCAECYRTFAELLQPLVRRLHGSVQHVGKGRQGGRKRAQERLEVARLRAELEQAIQDEDYERAAILRDRLKRAEGESAL</sequence>
<dbReference type="GO" id="GO:0050897">
    <property type="term" value="F:cobalt ion binding"/>
    <property type="evidence" value="ECO:0007669"/>
    <property type="project" value="TreeGrafter"/>
</dbReference>
<dbReference type="PIRSF" id="PIRSF015034">
    <property type="entry name" value="YacH"/>
    <property type="match status" value="1"/>
</dbReference>
<dbReference type="SUPFAM" id="SSF46600">
    <property type="entry name" value="C-terminal UvrC-binding domain of UvrB"/>
    <property type="match status" value="1"/>
</dbReference>
<dbReference type="EMBL" id="DSKA01000253">
    <property type="protein sequence ID" value="HEE18601.1"/>
    <property type="molecule type" value="Genomic_DNA"/>
</dbReference>
<dbReference type="EMBL" id="DSTU01000004">
    <property type="protein sequence ID" value="HFJ53736.1"/>
    <property type="molecule type" value="Genomic_DNA"/>
</dbReference>
<evidence type="ECO:0000313" key="3">
    <source>
        <dbReference type="EMBL" id="HEE18601.1"/>
    </source>
</evidence>
<dbReference type="PROSITE" id="PS50151">
    <property type="entry name" value="UVR"/>
    <property type="match status" value="1"/>
</dbReference>
<comment type="caution">
    <text evidence="2">The sequence shown here is derived from an EMBL/GenBank/DDBJ whole genome shotgun (WGS) entry which is preliminary data.</text>
</comment>
<name>A0A7C1NF53_UNCW3</name>
<accession>A0A7C1NF53</accession>
<proteinExistence type="predicted"/>
<evidence type="ECO:0000313" key="2">
    <source>
        <dbReference type="EMBL" id="HEA87898.1"/>
    </source>
</evidence>
<evidence type="ECO:0000313" key="4">
    <source>
        <dbReference type="EMBL" id="HFJ53736.1"/>
    </source>
</evidence>
<dbReference type="GO" id="GO:0008270">
    <property type="term" value="F:zinc ion binding"/>
    <property type="evidence" value="ECO:0007669"/>
    <property type="project" value="TreeGrafter"/>
</dbReference>
<dbReference type="GO" id="GO:0046870">
    <property type="term" value="F:cadmium ion binding"/>
    <property type="evidence" value="ECO:0007669"/>
    <property type="project" value="TreeGrafter"/>
</dbReference>
<dbReference type="GO" id="GO:0005507">
    <property type="term" value="F:copper ion binding"/>
    <property type="evidence" value="ECO:0007669"/>
    <property type="project" value="TreeGrafter"/>
</dbReference>